<gene>
    <name evidence="3" type="ORF">AOL_s00047g1</name>
</gene>
<feature type="domain" description="Tf2-1-like SH3-like" evidence="2">
    <location>
        <begin position="30"/>
        <end position="76"/>
    </location>
</feature>
<dbReference type="AlphaFoldDB" id="G1X555"/>
<dbReference type="InterPro" id="IPR016197">
    <property type="entry name" value="Chromo-like_dom_sf"/>
</dbReference>
<dbReference type="HOGENOM" id="CLU_000384_6_4_1"/>
<name>G1X555_ARTOA</name>
<accession>G1X555</accession>
<dbReference type="OMA" id="PARMHIH"/>
<evidence type="ECO:0000256" key="1">
    <source>
        <dbReference type="ARBA" id="ARBA00011353"/>
    </source>
</evidence>
<dbReference type="STRING" id="756982.G1X555"/>
<comment type="caution">
    <text evidence="3">The sequence shown here is derived from an EMBL/GenBank/DDBJ whole genome shotgun (WGS) entry which is preliminary data.</text>
</comment>
<comment type="subunit">
    <text evidence="1">Component of the NuA4 histone acetyltransferase complex.</text>
</comment>
<dbReference type="SUPFAM" id="SSF54160">
    <property type="entry name" value="Chromo domain-like"/>
    <property type="match status" value="1"/>
</dbReference>
<dbReference type="eggNOG" id="KOG0017">
    <property type="taxonomic scope" value="Eukaryota"/>
</dbReference>
<dbReference type="GeneID" id="22890602"/>
<reference evidence="3 4" key="1">
    <citation type="journal article" date="2011" name="PLoS Pathog.">
        <title>Genomic and proteomic analyses of the fungus Arthrobotrys oligospora provide insights into nematode-trap formation.</title>
        <authorList>
            <person name="Yang J."/>
            <person name="Wang L."/>
            <person name="Ji X."/>
            <person name="Feng Y."/>
            <person name="Li X."/>
            <person name="Zou C."/>
            <person name="Xu J."/>
            <person name="Ren Y."/>
            <person name="Mi Q."/>
            <person name="Wu J."/>
            <person name="Liu S."/>
            <person name="Liu Y."/>
            <person name="Huang X."/>
            <person name="Wang H."/>
            <person name="Niu X."/>
            <person name="Li J."/>
            <person name="Liang L."/>
            <person name="Luo Y."/>
            <person name="Ji K."/>
            <person name="Zhou W."/>
            <person name="Yu Z."/>
            <person name="Li G."/>
            <person name="Liu Y."/>
            <person name="Li L."/>
            <person name="Qiao M."/>
            <person name="Feng L."/>
            <person name="Zhang K.-Q."/>
        </authorList>
    </citation>
    <scope>NUCLEOTIDE SEQUENCE [LARGE SCALE GENOMIC DNA]</scope>
    <source>
        <strain evidence="4">ATCC 24927 / CBS 115.81 / DSM 1491</strain>
    </source>
</reference>
<proteinExistence type="predicted"/>
<organism evidence="3 4">
    <name type="scientific">Arthrobotrys oligospora (strain ATCC 24927 / CBS 115.81 / DSM 1491)</name>
    <name type="common">Nematode-trapping fungus</name>
    <name type="synonym">Didymozoophaga oligospora</name>
    <dbReference type="NCBI Taxonomy" id="756982"/>
    <lineage>
        <taxon>Eukaryota</taxon>
        <taxon>Fungi</taxon>
        <taxon>Dikarya</taxon>
        <taxon>Ascomycota</taxon>
        <taxon>Pezizomycotina</taxon>
        <taxon>Orbiliomycetes</taxon>
        <taxon>Orbiliales</taxon>
        <taxon>Orbiliaceae</taxon>
        <taxon>Orbilia</taxon>
        <taxon>Orbilia oligospora</taxon>
    </lineage>
</organism>
<dbReference type="RefSeq" id="XP_011119617.1">
    <property type="nucleotide sequence ID" value="XM_011121315.1"/>
</dbReference>
<evidence type="ECO:0000313" key="4">
    <source>
        <dbReference type="Proteomes" id="UP000008784"/>
    </source>
</evidence>
<dbReference type="InParanoid" id="G1X555"/>
<dbReference type="InterPro" id="IPR056924">
    <property type="entry name" value="SH3_Tf2-1"/>
</dbReference>
<dbReference type="EMBL" id="ADOT01000065">
    <property type="protein sequence ID" value="EGX51721.1"/>
    <property type="molecule type" value="Genomic_DNA"/>
</dbReference>
<dbReference type="OrthoDB" id="5101518at2759"/>
<keyword evidence="4" id="KW-1185">Reference proteome</keyword>
<protein>
    <recommendedName>
        <fullName evidence="2">Tf2-1-like SH3-like domain-containing protein</fullName>
    </recommendedName>
</protein>
<dbReference type="Proteomes" id="UP000008784">
    <property type="component" value="Unassembled WGS sequence"/>
</dbReference>
<sequence>MTYYYDKKHLEAPLLKEEDKAYLLARNLKTKRPKKLNFQKYGPYTIKKQLNKHQYELDIPGPLRIHRTFHVSLLEPTPPGLRKDLEDIEIEYDNYTKYDVKKILEEPNENNEYLVRWFLPYSPEDDFW</sequence>
<evidence type="ECO:0000259" key="2">
    <source>
        <dbReference type="Pfam" id="PF24626"/>
    </source>
</evidence>
<evidence type="ECO:0000313" key="3">
    <source>
        <dbReference type="EMBL" id="EGX51721.1"/>
    </source>
</evidence>
<dbReference type="Pfam" id="PF24626">
    <property type="entry name" value="SH3_Tf2-1"/>
    <property type="match status" value="1"/>
</dbReference>